<evidence type="ECO:0000313" key="4">
    <source>
        <dbReference type="Proteomes" id="UP001187471"/>
    </source>
</evidence>
<dbReference type="EMBL" id="JAVXUO010000340">
    <property type="protein sequence ID" value="KAK2993144.1"/>
    <property type="molecule type" value="Genomic_DNA"/>
</dbReference>
<keyword evidence="1" id="KW-0732">Signal</keyword>
<reference evidence="3" key="1">
    <citation type="submission" date="2022-12" db="EMBL/GenBank/DDBJ databases">
        <title>Draft genome assemblies for two species of Escallonia (Escalloniales).</title>
        <authorList>
            <person name="Chanderbali A."/>
            <person name="Dervinis C."/>
            <person name="Anghel I."/>
            <person name="Soltis D."/>
            <person name="Soltis P."/>
            <person name="Zapata F."/>
        </authorList>
    </citation>
    <scope>NUCLEOTIDE SEQUENCE</scope>
    <source>
        <strain evidence="3">UCBG92.1500</strain>
        <tissue evidence="3">Leaf</tissue>
    </source>
</reference>
<dbReference type="Pfam" id="PF05922">
    <property type="entry name" value="Inhibitor_I9"/>
    <property type="match status" value="1"/>
</dbReference>
<evidence type="ECO:0000259" key="2">
    <source>
        <dbReference type="Pfam" id="PF05922"/>
    </source>
</evidence>
<dbReference type="Proteomes" id="UP001187471">
    <property type="component" value="Unassembled WGS sequence"/>
</dbReference>
<organism evidence="3 4">
    <name type="scientific">Escallonia rubra</name>
    <dbReference type="NCBI Taxonomy" id="112253"/>
    <lineage>
        <taxon>Eukaryota</taxon>
        <taxon>Viridiplantae</taxon>
        <taxon>Streptophyta</taxon>
        <taxon>Embryophyta</taxon>
        <taxon>Tracheophyta</taxon>
        <taxon>Spermatophyta</taxon>
        <taxon>Magnoliopsida</taxon>
        <taxon>eudicotyledons</taxon>
        <taxon>Gunneridae</taxon>
        <taxon>Pentapetalae</taxon>
        <taxon>asterids</taxon>
        <taxon>campanulids</taxon>
        <taxon>Escalloniales</taxon>
        <taxon>Escalloniaceae</taxon>
        <taxon>Escallonia</taxon>
    </lineage>
</organism>
<dbReference type="InterPro" id="IPR010259">
    <property type="entry name" value="S8pro/Inhibitor_I9"/>
</dbReference>
<keyword evidence="4" id="KW-1185">Reference proteome</keyword>
<proteinExistence type="predicted"/>
<evidence type="ECO:0000256" key="1">
    <source>
        <dbReference type="SAM" id="SignalP"/>
    </source>
</evidence>
<dbReference type="PANTHER" id="PTHR48222">
    <property type="entry name" value="PROTEINASE INHIBITOR, PROPEPTIDE"/>
    <property type="match status" value="1"/>
</dbReference>
<accession>A0AA88RW28</accession>
<name>A0AA88RW28_9ASTE</name>
<sequence>MATSSCSKWLIFLFSMMFIVATSFKEAAATYDKKVYIVYLEPNPEGVQEREKQHLNILQKVVGGRSEADRLIYHYTVTFNGFAARLTDKERDKLAGLKEVLNVAPEKIYHLDEGVPGSSLGTKTLF</sequence>
<feature type="chain" id="PRO_5041635906" description="Inhibitor I9 domain-containing protein" evidence="1">
    <location>
        <begin position="22"/>
        <end position="126"/>
    </location>
</feature>
<dbReference type="PANTHER" id="PTHR48222:SF4">
    <property type="entry name" value="PROTEINASE INHIBITOR, PROPEPTIDE"/>
    <property type="match status" value="1"/>
</dbReference>
<gene>
    <name evidence="3" type="ORF">RJ640_015331</name>
</gene>
<dbReference type="InterPro" id="IPR037045">
    <property type="entry name" value="S8pro/Inhibitor_I9_sf"/>
</dbReference>
<protein>
    <recommendedName>
        <fullName evidence="2">Inhibitor I9 domain-containing protein</fullName>
    </recommendedName>
</protein>
<dbReference type="AlphaFoldDB" id="A0AA88RW28"/>
<feature type="signal peptide" evidence="1">
    <location>
        <begin position="1"/>
        <end position="21"/>
    </location>
</feature>
<feature type="domain" description="Inhibitor I9" evidence="2">
    <location>
        <begin position="35"/>
        <end position="112"/>
    </location>
</feature>
<dbReference type="Gene3D" id="3.30.70.80">
    <property type="entry name" value="Peptidase S8 propeptide/proteinase inhibitor I9"/>
    <property type="match status" value="1"/>
</dbReference>
<evidence type="ECO:0000313" key="3">
    <source>
        <dbReference type="EMBL" id="KAK2993144.1"/>
    </source>
</evidence>
<comment type="caution">
    <text evidence="3">The sequence shown here is derived from an EMBL/GenBank/DDBJ whole genome shotgun (WGS) entry which is preliminary data.</text>
</comment>